<feature type="region of interest" description="Disordered" evidence="9">
    <location>
        <begin position="312"/>
        <end position="350"/>
    </location>
</feature>
<evidence type="ECO:0000313" key="11">
    <source>
        <dbReference type="EMBL" id="RAL43459.1"/>
    </source>
</evidence>
<evidence type="ECO:0000256" key="6">
    <source>
        <dbReference type="ARBA" id="ARBA00022737"/>
    </source>
</evidence>
<evidence type="ECO:0000256" key="2">
    <source>
        <dbReference type="ARBA" id="ARBA00003861"/>
    </source>
</evidence>
<evidence type="ECO:0000256" key="1">
    <source>
        <dbReference type="ARBA" id="ARBA00000900"/>
    </source>
</evidence>
<evidence type="ECO:0000256" key="7">
    <source>
        <dbReference type="ARBA" id="ARBA00022786"/>
    </source>
</evidence>
<dbReference type="PANTHER" id="PTHR23315">
    <property type="entry name" value="U BOX DOMAIN-CONTAINING"/>
    <property type="match status" value="1"/>
</dbReference>
<feature type="repeat" description="ARM" evidence="8">
    <location>
        <begin position="560"/>
        <end position="601"/>
    </location>
</feature>
<dbReference type="Pfam" id="PF25598">
    <property type="entry name" value="ARM_PUB"/>
    <property type="match status" value="1"/>
</dbReference>
<feature type="compositionally biased region" description="Basic and acidic residues" evidence="9">
    <location>
        <begin position="321"/>
        <end position="348"/>
    </location>
</feature>
<dbReference type="FunFam" id="1.25.10.10:FF:000082">
    <property type="entry name" value="RING-type E3 ubiquitin transferase"/>
    <property type="match status" value="1"/>
</dbReference>
<comment type="caution">
    <text evidence="11">The sequence shown here is derived from an EMBL/GenBank/DDBJ whole genome shotgun (WGS) entry which is preliminary data.</text>
</comment>
<organism evidence="11 12">
    <name type="scientific">Cuscuta australis</name>
    <dbReference type="NCBI Taxonomy" id="267555"/>
    <lineage>
        <taxon>Eukaryota</taxon>
        <taxon>Viridiplantae</taxon>
        <taxon>Streptophyta</taxon>
        <taxon>Embryophyta</taxon>
        <taxon>Tracheophyta</taxon>
        <taxon>Spermatophyta</taxon>
        <taxon>Magnoliopsida</taxon>
        <taxon>eudicotyledons</taxon>
        <taxon>Gunneridae</taxon>
        <taxon>Pentapetalae</taxon>
        <taxon>asterids</taxon>
        <taxon>lamiids</taxon>
        <taxon>Solanales</taxon>
        <taxon>Convolvulaceae</taxon>
        <taxon>Cuscuteae</taxon>
        <taxon>Cuscuta</taxon>
        <taxon>Cuscuta subgen. Grammica</taxon>
        <taxon>Cuscuta sect. Cleistogrammica</taxon>
    </lineage>
</organism>
<reference evidence="11 12" key="1">
    <citation type="submission" date="2018-06" db="EMBL/GenBank/DDBJ databases">
        <title>The Genome of Cuscuta australis (Dodder) Provides Insight into the Evolution of Plant Parasitism.</title>
        <authorList>
            <person name="Liu H."/>
        </authorList>
    </citation>
    <scope>NUCLEOTIDE SEQUENCE [LARGE SCALE GENOMIC DNA]</scope>
    <source>
        <strain evidence="12">cv. Yunnan</strain>
        <tissue evidence="11">Vines</tissue>
    </source>
</reference>
<dbReference type="InterPro" id="IPR000225">
    <property type="entry name" value="Armadillo"/>
</dbReference>
<dbReference type="Pfam" id="PF25240">
    <property type="entry name" value="PUB2_N"/>
    <property type="match status" value="1"/>
</dbReference>
<keyword evidence="7" id="KW-0833">Ubl conjugation pathway</keyword>
<evidence type="ECO:0000259" key="10">
    <source>
        <dbReference type="PROSITE" id="PS51698"/>
    </source>
</evidence>
<dbReference type="SMART" id="SM00185">
    <property type="entry name" value="ARM"/>
    <property type="match status" value="7"/>
</dbReference>
<dbReference type="PROSITE" id="PS51698">
    <property type="entry name" value="U_BOX"/>
    <property type="match status" value="1"/>
</dbReference>
<dbReference type="Gene3D" id="3.30.40.10">
    <property type="entry name" value="Zinc/RING finger domain, C3HC4 (zinc finger)"/>
    <property type="match status" value="1"/>
</dbReference>
<feature type="repeat" description="ARM" evidence="8">
    <location>
        <begin position="519"/>
        <end position="561"/>
    </location>
</feature>
<dbReference type="GO" id="GO:0061630">
    <property type="term" value="F:ubiquitin protein ligase activity"/>
    <property type="evidence" value="ECO:0007669"/>
    <property type="project" value="UniProtKB-EC"/>
</dbReference>
<evidence type="ECO:0000256" key="4">
    <source>
        <dbReference type="ARBA" id="ARBA00012483"/>
    </source>
</evidence>
<feature type="domain" description="U-box" evidence="10">
    <location>
        <begin position="233"/>
        <end position="307"/>
    </location>
</feature>
<keyword evidence="6" id="KW-0677">Repeat</keyword>
<dbReference type="SUPFAM" id="SSF48371">
    <property type="entry name" value="ARM repeat"/>
    <property type="match status" value="1"/>
</dbReference>
<dbReference type="Proteomes" id="UP000249390">
    <property type="component" value="Unassembled WGS sequence"/>
</dbReference>
<evidence type="ECO:0000313" key="12">
    <source>
        <dbReference type="Proteomes" id="UP000249390"/>
    </source>
</evidence>
<proteinExistence type="predicted"/>
<dbReference type="GO" id="GO:0016567">
    <property type="term" value="P:protein ubiquitination"/>
    <property type="evidence" value="ECO:0007669"/>
    <property type="project" value="UniProtKB-UniPathway"/>
</dbReference>
<dbReference type="PROSITE" id="PS50176">
    <property type="entry name" value="ARM_REPEAT"/>
    <property type="match status" value="4"/>
</dbReference>
<dbReference type="SUPFAM" id="SSF57850">
    <property type="entry name" value="RING/U-box"/>
    <property type="match status" value="1"/>
</dbReference>
<dbReference type="CDD" id="cd16664">
    <property type="entry name" value="RING-Ubox_PUB"/>
    <property type="match status" value="1"/>
</dbReference>
<dbReference type="InterPro" id="IPR016024">
    <property type="entry name" value="ARM-type_fold"/>
</dbReference>
<evidence type="ECO:0000256" key="8">
    <source>
        <dbReference type="PROSITE-ProRule" id="PRU00259"/>
    </source>
</evidence>
<feature type="repeat" description="ARM" evidence="8">
    <location>
        <begin position="437"/>
        <end position="479"/>
    </location>
</feature>
<dbReference type="InterPro" id="IPR003613">
    <property type="entry name" value="Ubox_domain"/>
</dbReference>
<protein>
    <recommendedName>
        <fullName evidence="4">RING-type E3 ubiquitin transferase</fullName>
        <ecNumber evidence="4">2.3.2.27</ecNumber>
    </recommendedName>
</protein>
<name>A0A328DGS5_9ASTE</name>
<evidence type="ECO:0000256" key="5">
    <source>
        <dbReference type="ARBA" id="ARBA00022679"/>
    </source>
</evidence>
<dbReference type="EC" id="2.3.2.27" evidence="4"/>
<dbReference type="InterPro" id="IPR058678">
    <property type="entry name" value="ARM_PUB"/>
</dbReference>
<dbReference type="PANTHER" id="PTHR23315:SF278">
    <property type="entry name" value="U-BOX DOMAIN-CONTAINING PROTEIN 3"/>
    <property type="match status" value="1"/>
</dbReference>
<sequence length="694" mass="76236">MDSTSVGCLINSISRFILLVSCRTSKAAFGQRDFEDTASVLKLLKPVLDEAVDKKVPLDERVCRKCEELDMTVNEAREFLESYSPKKSKILSVLQSKQLLLKIKNSSLDISHILCGLLEPSTSHLRLYETERRMQELYNRSKPDKLECIKEAVERLKEGNAPSSQHLMTITQSLNLTSSQEILNECIVLEKERLKAEDHRKGENIHRATELMSQIRSSLAKLDNELTCADGLKVPPYFLCPLSLALMLDPVIVSSGQTYERSSIQKWMGQGLNTCPQTRLKLSHSNLIPNVTVKDLVETWCKQNKWRPDKAGNVCSTPDRVAQEEELRESEEKSDHSSPEHSYVHSRSESASSVASSVDYLPLAAMDLNKNCSDSHSSGKHNHCSQTQSETVTASRLEELVRDLQSQSTDVQAAAAAELRRLAKHNTENRAAIGNSGAIEPLIALLHSNSSLAQEHAVTALLNLSIDETVKGAIAGRGALEPLLHVLRTGNPSARENAAAAVFSISLLEEYRVKIGRSGAVKALVDLLGSGTMRGKKDAATALFNLSIFHENKARIIQAGAVRHLVGFLEPETEMVDKAAALLANLATIPEGCSAIAREEGIPPLVEIVEVGSQRGKENAASILLQLCLNSAKYCRLVLQEGAVPPLVALSQSGTTRAKEKVLFITHYDLLLLLLHEFEFLCLGMTFLISSISL</sequence>
<dbReference type="InterPro" id="IPR011989">
    <property type="entry name" value="ARM-like"/>
</dbReference>
<keyword evidence="12" id="KW-1185">Reference proteome</keyword>
<accession>A0A328DGS5</accession>
<dbReference type="FunFam" id="3.30.40.10:FF:000442">
    <property type="entry name" value="RING-type E3 ubiquitin transferase"/>
    <property type="match status" value="1"/>
</dbReference>
<comment type="pathway">
    <text evidence="3">Protein modification; protein ubiquitination.</text>
</comment>
<gene>
    <name evidence="11" type="ORF">DM860_012600</name>
</gene>
<keyword evidence="5" id="KW-0808">Transferase</keyword>
<comment type="catalytic activity">
    <reaction evidence="1">
        <text>S-ubiquitinyl-[E2 ubiquitin-conjugating enzyme]-L-cysteine + [acceptor protein]-L-lysine = [E2 ubiquitin-conjugating enzyme]-L-cysteine + N(6)-ubiquitinyl-[acceptor protein]-L-lysine.</text>
        <dbReference type="EC" id="2.3.2.27"/>
    </reaction>
</comment>
<dbReference type="InterPro" id="IPR045210">
    <property type="entry name" value="RING-Ubox_PUB"/>
</dbReference>
<dbReference type="Gene3D" id="1.25.10.10">
    <property type="entry name" value="Leucine-rich Repeat Variant"/>
    <property type="match status" value="1"/>
</dbReference>
<dbReference type="Pfam" id="PF04564">
    <property type="entry name" value="U-box"/>
    <property type="match status" value="1"/>
</dbReference>
<evidence type="ECO:0000256" key="9">
    <source>
        <dbReference type="SAM" id="MobiDB-lite"/>
    </source>
</evidence>
<dbReference type="EMBL" id="NQVE01000156">
    <property type="protein sequence ID" value="RAL43459.1"/>
    <property type="molecule type" value="Genomic_DNA"/>
</dbReference>
<dbReference type="InterPro" id="IPR057314">
    <property type="entry name" value="PUB2-4-like_N"/>
</dbReference>
<dbReference type="AlphaFoldDB" id="A0A328DGS5"/>
<comment type="function">
    <text evidence="2">Functions as an E3 ubiquitin ligase.</text>
</comment>
<dbReference type="InterPro" id="IPR013083">
    <property type="entry name" value="Znf_RING/FYVE/PHD"/>
</dbReference>
<evidence type="ECO:0000256" key="3">
    <source>
        <dbReference type="ARBA" id="ARBA00004906"/>
    </source>
</evidence>
<dbReference type="SMART" id="SM00504">
    <property type="entry name" value="Ubox"/>
    <property type="match status" value="1"/>
</dbReference>
<dbReference type="UniPathway" id="UPA00143"/>
<feature type="repeat" description="ARM" evidence="8">
    <location>
        <begin position="395"/>
        <end position="437"/>
    </location>
</feature>